<protein>
    <recommendedName>
        <fullName evidence="5">Prenyltransferase and squalene oxidase repeat protein</fullName>
    </recommendedName>
</protein>
<dbReference type="RefSeq" id="WP_146402553.1">
    <property type="nucleotide sequence ID" value="NZ_SJPQ01000004.1"/>
</dbReference>
<keyword evidence="4" id="KW-1185">Reference proteome</keyword>
<evidence type="ECO:0008006" key="5">
    <source>
        <dbReference type="Google" id="ProtNLM"/>
    </source>
</evidence>
<sequence length="610" mass="66102">MLATLSNAVGNFVRQALSLSPGYVVLWTLLAVASVALVVMMRRGRARSRPWRLYAMASVVAHLVLIVLTTTVRLLSAPVGDEGPAPVKVRIVTRVAEQTIVAPEPLEAPETEPVPDSGETPEVEAPVETQLVSEPAEPTEPTPQPPEPPSPQPEPVETAQAEPPPQAVAEAAPAPPVAEERPIEPTPPSEALAETTPLETVIEAQSNEPLPPVEPPRQAAPAPPVPAAPRTAFSARNDREKLRRLEDEGGDRYTEDAVARGLAWLAYAQSRDGRWDASRWSAGRELQVLGVDRNGAGTNSDTGVSGLALLAFLGAGHTHLEGPFANPVAGGLQYLIDSQRPDGDLSGDSALFAKTYCHSMATFALAEALATTGDERLRDSVDRAIGYLVRGQSRTTGGWRYRPGDRGDMSQMGWALMALRSAELARTPVPAATWGGVEKFVRSVEMGKRGGLACYQPRGPVSRTMTAEALYCRQILGSSHSRPGAAVEAIDHLLGQLPHRSNANLYYWYYGTLALHHHRHASRDAERAWRLWNDALKRTLLSLQIDNSSGHFAQEDGSWNPSTRWGGYGGRVYTTALATMCLEVYYRYDPDETARDPWIAARTDSGAMRR</sequence>
<dbReference type="InterPro" id="IPR008930">
    <property type="entry name" value="Terpenoid_cyclase/PrenylTrfase"/>
</dbReference>
<feature type="compositionally biased region" description="Low complexity" evidence="1">
    <location>
        <begin position="155"/>
        <end position="172"/>
    </location>
</feature>
<reference evidence="3 4" key="1">
    <citation type="submission" date="2019-02" db="EMBL/GenBank/DDBJ databases">
        <title>Deep-cultivation of Planctomycetes and their phenomic and genomic characterization uncovers novel biology.</title>
        <authorList>
            <person name="Wiegand S."/>
            <person name="Jogler M."/>
            <person name="Boedeker C."/>
            <person name="Pinto D."/>
            <person name="Vollmers J."/>
            <person name="Rivas-Marin E."/>
            <person name="Kohn T."/>
            <person name="Peeters S.H."/>
            <person name="Heuer A."/>
            <person name="Rast P."/>
            <person name="Oberbeckmann S."/>
            <person name="Bunk B."/>
            <person name="Jeske O."/>
            <person name="Meyerdierks A."/>
            <person name="Storesund J.E."/>
            <person name="Kallscheuer N."/>
            <person name="Luecker S."/>
            <person name="Lage O.M."/>
            <person name="Pohl T."/>
            <person name="Merkel B.J."/>
            <person name="Hornburger P."/>
            <person name="Mueller R.-W."/>
            <person name="Bruemmer F."/>
            <person name="Labrenz M."/>
            <person name="Spormann A.M."/>
            <person name="Op Den Camp H."/>
            <person name="Overmann J."/>
            <person name="Amann R."/>
            <person name="Jetten M.S.M."/>
            <person name="Mascher T."/>
            <person name="Medema M.H."/>
            <person name="Devos D.P."/>
            <person name="Kaster A.-K."/>
            <person name="Ovreas L."/>
            <person name="Rohde M."/>
            <person name="Galperin M.Y."/>
            <person name="Jogler C."/>
        </authorList>
    </citation>
    <scope>NUCLEOTIDE SEQUENCE [LARGE SCALE GENOMIC DNA]</scope>
    <source>
        <strain evidence="3 4">Mal64</strain>
    </source>
</reference>
<keyword evidence="2" id="KW-0812">Transmembrane</keyword>
<dbReference type="Gene3D" id="1.50.10.20">
    <property type="match status" value="2"/>
</dbReference>
<evidence type="ECO:0000313" key="4">
    <source>
        <dbReference type="Proteomes" id="UP000315440"/>
    </source>
</evidence>
<feature type="region of interest" description="Disordered" evidence="1">
    <location>
        <begin position="101"/>
        <end position="191"/>
    </location>
</feature>
<organism evidence="3 4">
    <name type="scientific">Pseudobythopirellula maris</name>
    <dbReference type="NCBI Taxonomy" id="2527991"/>
    <lineage>
        <taxon>Bacteria</taxon>
        <taxon>Pseudomonadati</taxon>
        <taxon>Planctomycetota</taxon>
        <taxon>Planctomycetia</taxon>
        <taxon>Pirellulales</taxon>
        <taxon>Lacipirellulaceae</taxon>
        <taxon>Pseudobythopirellula</taxon>
    </lineage>
</organism>
<feature type="compositionally biased region" description="Pro residues" evidence="1">
    <location>
        <begin position="138"/>
        <end position="154"/>
    </location>
</feature>
<feature type="region of interest" description="Disordered" evidence="1">
    <location>
        <begin position="207"/>
        <end position="249"/>
    </location>
</feature>
<dbReference type="AlphaFoldDB" id="A0A5C5ZHP1"/>
<dbReference type="OrthoDB" id="238862at2"/>
<evidence type="ECO:0000256" key="1">
    <source>
        <dbReference type="SAM" id="MobiDB-lite"/>
    </source>
</evidence>
<keyword evidence="2" id="KW-1133">Transmembrane helix</keyword>
<dbReference type="EMBL" id="SJPQ01000004">
    <property type="protein sequence ID" value="TWT86625.1"/>
    <property type="molecule type" value="Genomic_DNA"/>
</dbReference>
<feature type="compositionally biased region" description="Basic and acidic residues" evidence="1">
    <location>
        <begin position="236"/>
        <end position="249"/>
    </location>
</feature>
<dbReference type="Proteomes" id="UP000315440">
    <property type="component" value="Unassembled WGS sequence"/>
</dbReference>
<gene>
    <name evidence="3" type="ORF">Mal64_34530</name>
</gene>
<accession>A0A5C5ZHP1</accession>
<feature type="transmembrane region" description="Helical" evidence="2">
    <location>
        <begin position="53"/>
        <end position="75"/>
    </location>
</feature>
<proteinExistence type="predicted"/>
<name>A0A5C5ZHP1_9BACT</name>
<keyword evidence="2" id="KW-0472">Membrane</keyword>
<evidence type="ECO:0000313" key="3">
    <source>
        <dbReference type="EMBL" id="TWT86625.1"/>
    </source>
</evidence>
<evidence type="ECO:0000256" key="2">
    <source>
        <dbReference type="SAM" id="Phobius"/>
    </source>
</evidence>
<comment type="caution">
    <text evidence="3">The sequence shown here is derived from an EMBL/GenBank/DDBJ whole genome shotgun (WGS) entry which is preliminary data.</text>
</comment>
<feature type="transmembrane region" description="Helical" evidence="2">
    <location>
        <begin position="20"/>
        <end position="41"/>
    </location>
</feature>
<dbReference type="SUPFAM" id="SSF48239">
    <property type="entry name" value="Terpenoid cyclases/Protein prenyltransferases"/>
    <property type="match status" value="1"/>
</dbReference>